<dbReference type="NCBIfam" id="NF000595">
    <property type="entry name" value="PRK00015.1-3"/>
    <property type="match status" value="1"/>
</dbReference>
<evidence type="ECO:0000256" key="6">
    <source>
        <dbReference type="ARBA" id="ARBA00012180"/>
    </source>
</evidence>
<dbReference type="InterPro" id="IPR001352">
    <property type="entry name" value="RNase_HII/HIII"/>
</dbReference>
<dbReference type="InterPro" id="IPR012337">
    <property type="entry name" value="RNaseH-like_sf"/>
</dbReference>
<comment type="similarity">
    <text evidence="5 14 16">Belongs to the RNase HII family.</text>
</comment>
<evidence type="ECO:0000256" key="9">
    <source>
        <dbReference type="ARBA" id="ARBA00022722"/>
    </source>
</evidence>
<comment type="subcellular location">
    <subcellularLocation>
        <location evidence="4 14">Cytoplasm</location>
    </subcellularLocation>
</comment>
<reference evidence="18" key="1">
    <citation type="journal article" date="2018" name="Genome Announc.">
        <title>Draft Genome Sequence of "Candidatus Phycosocius bacilliformis," an Alphaproteobacterial Ectosymbiont of the Hydrocarbon-Producing Green Alga Botryococcus braunii.</title>
        <authorList>
            <person name="Tanabe Y."/>
            <person name="Yamaguchi H."/>
            <person name="Watanabe M.M."/>
        </authorList>
    </citation>
    <scope>NUCLEOTIDE SEQUENCE [LARGE SCALE GENOMIC DNA]</scope>
    <source>
        <strain evidence="18">BOTRYCO-2</strain>
    </source>
</reference>
<keyword evidence="13 14" id="KW-0464">Manganese</keyword>
<feature type="binding site" evidence="14 15">
    <location>
        <position position="130"/>
    </location>
    <ligand>
        <name>a divalent metal cation</name>
        <dbReference type="ChEBI" id="CHEBI:60240"/>
    </ligand>
</feature>
<dbReference type="AlphaFoldDB" id="A0A2P2E7L0"/>
<dbReference type="PANTHER" id="PTHR10954">
    <property type="entry name" value="RIBONUCLEASE H2 SUBUNIT A"/>
    <property type="match status" value="1"/>
</dbReference>
<feature type="binding site" evidence="14 15">
    <location>
        <position position="39"/>
    </location>
    <ligand>
        <name>a divalent metal cation</name>
        <dbReference type="ChEBI" id="CHEBI:60240"/>
    </ligand>
</feature>
<name>A0A2P2E7L0_9PROT</name>
<gene>
    <name evidence="14 18" type="primary">rnhB</name>
    <name evidence="18" type="ORF">PbB2_00692</name>
</gene>
<dbReference type="InterPro" id="IPR024567">
    <property type="entry name" value="RNase_HII/HIII_dom"/>
</dbReference>
<dbReference type="PROSITE" id="PS51975">
    <property type="entry name" value="RNASE_H_2"/>
    <property type="match status" value="1"/>
</dbReference>
<dbReference type="GO" id="GO:0032299">
    <property type="term" value="C:ribonuclease H2 complex"/>
    <property type="evidence" value="ECO:0007669"/>
    <property type="project" value="TreeGrafter"/>
</dbReference>
<protein>
    <recommendedName>
        <fullName evidence="7 14">Ribonuclease HII</fullName>
        <shortName evidence="14">RNase HII</shortName>
        <ecNumber evidence="6 14">3.1.26.4</ecNumber>
    </recommendedName>
</protein>
<dbReference type="GO" id="GO:0043137">
    <property type="term" value="P:DNA replication, removal of RNA primer"/>
    <property type="evidence" value="ECO:0007669"/>
    <property type="project" value="TreeGrafter"/>
</dbReference>
<keyword evidence="9 14" id="KW-0540">Nuclease</keyword>
<dbReference type="CDD" id="cd07182">
    <property type="entry name" value="RNase_HII_bacteria_HII_like"/>
    <property type="match status" value="1"/>
</dbReference>
<dbReference type="GO" id="GO:0005737">
    <property type="term" value="C:cytoplasm"/>
    <property type="evidence" value="ECO:0007669"/>
    <property type="project" value="UniProtKB-SubCell"/>
</dbReference>
<evidence type="ECO:0000313" key="18">
    <source>
        <dbReference type="EMBL" id="GBF57034.1"/>
    </source>
</evidence>
<comment type="caution">
    <text evidence="18">The sequence shown here is derived from an EMBL/GenBank/DDBJ whole genome shotgun (WGS) entry which is preliminary data.</text>
</comment>
<keyword evidence="11 14" id="KW-0255">Endonuclease</keyword>
<sequence>MRNPIRIPAYVAAMPDLSLEALYAAQIGVSLRAVCGIDEAGRGPWAGPVAAAAVILDPDDMPEGIDDSKRLTEAARDGLAHTIRAQAKAYACVMIGPDEIDQTNILAATMKAMRLAVEALPITPELALVDGNKTPDLNMACRAIVGGDHKSLSIAAASILAKVERDQQMQAADALYPGYGFAQHKGYGTKAHLEALRKLGPCPLHRLSYKPVAAIL</sequence>
<dbReference type="EMBL" id="BFBR01000002">
    <property type="protein sequence ID" value="GBF57034.1"/>
    <property type="molecule type" value="Genomic_DNA"/>
</dbReference>
<evidence type="ECO:0000256" key="16">
    <source>
        <dbReference type="RuleBase" id="RU003515"/>
    </source>
</evidence>
<feature type="domain" description="RNase H type-2" evidence="17">
    <location>
        <begin position="32"/>
        <end position="216"/>
    </location>
</feature>
<keyword evidence="19" id="KW-1185">Reference proteome</keyword>
<evidence type="ECO:0000256" key="1">
    <source>
        <dbReference type="ARBA" id="ARBA00000077"/>
    </source>
</evidence>
<dbReference type="Proteomes" id="UP000245086">
    <property type="component" value="Unassembled WGS sequence"/>
</dbReference>
<dbReference type="PANTHER" id="PTHR10954:SF18">
    <property type="entry name" value="RIBONUCLEASE HII"/>
    <property type="match status" value="1"/>
</dbReference>
<proteinExistence type="inferred from homology"/>
<evidence type="ECO:0000256" key="8">
    <source>
        <dbReference type="ARBA" id="ARBA00022490"/>
    </source>
</evidence>
<dbReference type="SUPFAM" id="SSF53098">
    <property type="entry name" value="Ribonuclease H-like"/>
    <property type="match status" value="1"/>
</dbReference>
<evidence type="ECO:0000256" key="4">
    <source>
        <dbReference type="ARBA" id="ARBA00004496"/>
    </source>
</evidence>
<dbReference type="GO" id="GO:0030145">
    <property type="term" value="F:manganese ion binding"/>
    <property type="evidence" value="ECO:0007669"/>
    <property type="project" value="UniProtKB-UniRule"/>
</dbReference>
<feature type="binding site" evidence="14 15">
    <location>
        <position position="38"/>
    </location>
    <ligand>
        <name>a divalent metal cation</name>
        <dbReference type="ChEBI" id="CHEBI:60240"/>
    </ligand>
</feature>
<evidence type="ECO:0000256" key="14">
    <source>
        <dbReference type="HAMAP-Rule" id="MF_00052"/>
    </source>
</evidence>
<keyword evidence="12 14" id="KW-0378">Hydrolase</keyword>
<dbReference type="RefSeq" id="WP_108983928.1">
    <property type="nucleotide sequence ID" value="NZ_BFBR01000002.1"/>
</dbReference>
<evidence type="ECO:0000256" key="2">
    <source>
        <dbReference type="ARBA" id="ARBA00001946"/>
    </source>
</evidence>
<dbReference type="GO" id="GO:0006298">
    <property type="term" value="P:mismatch repair"/>
    <property type="evidence" value="ECO:0007669"/>
    <property type="project" value="TreeGrafter"/>
</dbReference>
<evidence type="ECO:0000256" key="7">
    <source>
        <dbReference type="ARBA" id="ARBA00019179"/>
    </source>
</evidence>
<evidence type="ECO:0000256" key="3">
    <source>
        <dbReference type="ARBA" id="ARBA00004065"/>
    </source>
</evidence>
<evidence type="ECO:0000256" key="15">
    <source>
        <dbReference type="PROSITE-ProRule" id="PRU01319"/>
    </source>
</evidence>
<organism evidence="18 19">
    <name type="scientific">Candidatus Phycosocius bacilliformis</name>
    <dbReference type="NCBI Taxonomy" id="1445552"/>
    <lineage>
        <taxon>Bacteria</taxon>
        <taxon>Pseudomonadati</taxon>
        <taxon>Pseudomonadota</taxon>
        <taxon>Alphaproteobacteria</taxon>
        <taxon>Caulobacterales</taxon>
        <taxon>Caulobacterales incertae sedis</taxon>
        <taxon>Candidatus Phycosocius</taxon>
    </lineage>
</organism>
<evidence type="ECO:0000256" key="11">
    <source>
        <dbReference type="ARBA" id="ARBA00022759"/>
    </source>
</evidence>
<evidence type="ECO:0000256" key="5">
    <source>
        <dbReference type="ARBA" id="ARBA00007383"/>
    </source>
</evidence>
<comment type="cofactor">
    <cofactor evidence="14 15">
        <name>Mn(2+)</name>
        <dbReference type="ChEBI" id="CHEBI:29035"/>
    </cofactor>
    <cofactor evidence="14 15">
        <name>Mg(2+)</name>
        <dbReference type="ChEBI" id="CHEBI:18420"/>
    </cofactor>
    <text evidence="14 15">Manganese or magnesium. Binds 1 divalent metal ion per monomer in the absence of substrate. May bind a second metal ion after substrate binding.</text>
</comment>
<dbReference type="EC" id="3.1.26.4" evidence="6 14"/>
<comment type="function">
    <text evidence="3 14 16">Endonuclease that specifically degrades the RNA of RNA-DNA hybrids.</text>
</comment>
<dbReference type="HAMAP" id="MF_00052_B">
    <property type="entry name" value="RNase_HII_B"/>
    <property type="match status" value="1"/>
</dbReference>
<keyword evidence="10 14" id="KW-0479">Metal-binding</keyword>
<accession>A0A2P2E7L0</accession>
<dbReference type="InterPro" id="IPR036397">
    <property type="entry name" value="RNaseH_sf"/>
</dbReference>
<comment type="cofactor">
    <cofactor evidence="2">
        <name>Mg(2+)</name>
        <dbReference type="ChEBI" id="CHEBI:18420"/>
    </cofactor>
</comment>
<dbReference type="Gene3D" id="3.30.420.10">
    <property type="entry name" value="Ribonuclease H-like superfamily/Ribonuclease H"/>
    <property type="match status" value="1"/>
</dbReference>
<dbReference type="OrthoDB" id="9803420at2"/>
<evidence type="ECO:0000256" key="13">
    <source>
        <dbReference type="ARBA" id="ARBA00023211"/>
    </source>
</evidence>
<evidence type="ECO:0000256" key="10">
    <source>
        <dbReference type="ARBA" id="ARBA00022723"/>
    </source>
</evidence>
<evidence type="ECO:0000313" key="19">
    <source>
        <dbReference type="Proteomes" id="UP000245086"/>
    </source>
</evidence>
<dbReference type="GO" id="GO:0003723">
    <property type="term" value="F:RNA binding"/>
    <property type="evidence" value="ECO:0007669"/>
    <property type="project" value="UniProtKB-UniRule"/>
</dbReference>
<comment type="catalytic activity">
    <reaction evidence="1 14 15 16">
        <text>Endonucleolytic cleavage to 5'-phosphomonoester.</text>
        <dbReference type="EC" id="3.1.26.4"/>
    </reaction>
</comment>
<dbReference type="Pfam" id="PF01351">
    <property type="entry name" value="RNase_HII"/>
    <property type="match status" value="1"/>
</dbReference>
<dbReference type="InterPro" id="IPR022898">
    <property type="entry name" value="RNase_HII"/>
</dbReference>
<evidence type="ECO:0000259" key="17">
    <source>
        <dbReference type="PROSITE" id="PS51975"/>
    </source>
</evidence>
<evidence type="ECO:0000256" key="12">
    <source>
        <dbReference type="ARBA" id="ARBA00022801"/>
    </source>
</evidence>
<keyword evidence="8 14" id="KW-0963">Cytoplasm</keyword>
<dbReference type="GO" id="GO:0004523">
    <property type="term" value="F:RNA-DNA hybrid ribonuclease activity"/>
    <property type="evidence" value="ECO:0007669"/>
    <property type="project" value="UniProtKB-UniRule"/>
</dbReference>